<evidence type="ECO:0000313" key="14">
    <source>
        <dbReference type="Proteomes" id="UP000571017"/>
    </source>
</evidence>
<evidence type="ECO:0000256" key="1">
    <source>
        <dbReference type="ARBA" id="ARBA00005165"/>
    </source>
</evidence>
<keyword evidence="14" id="KW-1185">Reference proteome</keyword>
<comment type="caution">
    <text evidence="13">The sequence shown here is derived from an EMBL/GenBank/DDBJ whole genome shotgun (WGS) entry which is preliminary data.</text>
</comment>
<proteinExistence type="inferred from homology"/>
<evidence type="ECO:0000256" key="5">
    <source>
        <dbReference type="ARBA" id="ARBA00022977"/>
    </source>
</evidence>
<feature type="binding site" evidence="9">
    <location>
        <position position="109"/>
    </location>
    <ligand>
        <name>4-amino-2-methyl-5-(diphosphooxymethyl)pyrimidine</name>
        <dbReference type="ChEBI" id="CHEBI:57841"/>
    </ligand>
</feature>
<evidence type="ECO:0000256" key="11">
    <source>
        <dbReference type="RuleBase" id="RU004253"/>
    </source>
</evidence>
<feature type="binding site" evidence="9">
    <location>
        <begin position="36"/>
        <end position="40"/>
    </location>
    <ligand>
        <name>4-amino-2-methyl-5-(diphosphooxymethyl)pyrimidine</name>
        <dbReference type="ChEBI" id="CHEBI:57841"/>
    </ligand>
</feature>
<dbReference type="Pfam" id="PF02581">
    <property type="entry name" value="TMP-TENI"/>
    <property type="match status" value="1"/>
</dbReference>
<reference evidence="13 14" key="1">
    <citation type="journal article" date="2004" name="Extremophiles">
        <title>Halobacillus locisalis sp. nov., a halophilic bacterium isolated from a marine solar saltern of the Yellow Sea in Korea.</title>
        <authorList>
            <person name="Yoon J.H."/>
            <person name="Kang K.H."/>
            <person name="Oh T.K."/>
            <person name="Park Y.H."/>
        </authorList>
    </citation>
    <scope>NUCLEOTIDE SEQUENCE [LARGE SCALE GENOMIC DNA]</scope>
    <source>
        <strain evidence="13 14">KCTC 3788</strain>
    </source>
</reference>
<keyword evidence="3 9" id="KW-0479">Metal-binding</keyword>
<gene>
    <name evidence="9" type="primary">thiE</name>
    <name evidence="13" type="ORF">H0266_13850</name>
</gene>
<feature type="domain" description="Thiamine phosphate synthase/TenI" evidence="12">
    <location>
        <begin position="8"/>
        <end position="188"/>
    </location>
</feature>
<evidence type="ECO:0000256" key="10">
    <source>
        <dbReference type="RuleBase" id="RU003826"/>
    </source>
</evidence>
<comment type="function">
    <text evidence="9">Condenses 4-methyl-5-(beta-hydroxyethyl)thiazole monophosphate (THZ-P) and 2-methyl-4-amino-5-hydroxymethyl pyrimidine pyrophosphate (HMP-PP) to form thiamine monophosphate (TMP).</text>
</comment>
<dbReference type="GO" id="GO:0009228">
    <property type="term" value="P:thiamine biosynthetic process"/>
    <property type="evidence" value="ECO:0007669"/>
    <property type="project" value="UniProtKB-KW"/>
</dbReference>
<dbReference type="GO" id="GO:0009229">
    <property type="term" value="P:thiamine diphosphate biosynthetic process"/>
    <property type="evidence" value="ECO:0007669"/>
    <property type="project" value="UniProtKB-UniRule"/>
</dbReference>
<dbReference type="GO" id="GO:0000287">
    <property type="term" value="F:magnesium ion binding"/>
    <property type="evidence" value="ECO:0007669"/>
    <property type="project" value="UniProtKB-UniRule"/>
</dbReference>
<dbReference type="InterPro" id="IPR013785">
    <property type="entry name" value="Aldolase_TIM"/>
</dbReference>
<feature type="binding site" evidence="9">
    <location>
        <begin position="185"/>
        <end position="186"/>
    </location>
    <ligand>
        <name>2-[(2R,5Z)-2-carboxy-4-methylthiazol-5(2H)-ylidene]ethyl phosphate</name>
        <dbReference type="ChEBI" id="CHEBI:62899"/>
    </ligand>
</feature>
<dbReference type="NCBIfam" id="TIGR00693">
    <property type="entry name" value="thiE"/>
    <property type="match status" value="1"/>
</dbReference>
<comment type="pathway">
    <text evidence="1 9 11">Cofactor biosynthesis; thiamine diphosphate biosynthesis; thiamine phosphate from 4-amino-2-methyl-5-diphosphomethylpyrimidine and 4-methyl-5-(2-phosphoethyl)-thiazole: step 1/1.</text>
</comment>
<evidence type="ECO:0000256" key="3">
    <source>
        <dbReference type="ARBA" id="ARBA00022723"/>
    </source>
</evidence>
<dbReference type="UniPathway" id="UPA00060">
    <property type="reaction ID" value="UER00141"/>
</dbReference>
<feature type="binding site" evidence="9">
    <location>
        <position position="166"/>
    </location>
    <ligand>
        <name>2-[(2R,5Z)-2-carboxy-4-methylthiazol-5(2H)-ylidene]ethyl phosphate</name>
        <dbReference type="ChEBI" id="CHEBI:62899"/>
    </ligand>
</feature>
<dbReference type="HAMAP" id="MF_00097">
    <property type="entry name" value="TMP_synthase"/>
    <property type="match status" value="1"/>
</dbReference>
<keyword evidence="5 9" id="KW-0784">Thiamine biosynthesis</keyword>
<comment type="catalytic activity">
    <reaction evidence="6 9 10">
        <text>4-methyl-5-(2-phosphooxyethyl)-thiazole + 4-amino-2-methyl-5-(diphosphooxymethyl)pyrimidine + H(+) = thiamine phosphate + diphosphate</text>
        <dbReference type="Rhea" id="RHEA:22328"/>
        <dbReference type="ChEBI" id="CHEBI:15378"/>
        <dbReference type="ChEBI" id="CHEBI:33019"/>
        <dbReference type="ChEBI" id="CHEBI:37575"/>
        <dbReference type="ChEBI" id="CHEBI:57841"/>
        <dbReference type="ChEBI" id="CHEBI:58296"/>
        <dbReference type="EC" id="2.5.1.3"/>
    </reaction>
</comment>
<dbReference type="PANTHER" id="PTHR20857">
    <property type="entry name" value="THIAMINE-PHOSPHATE PYROPHOSPHORYLASE"/>
    <property type="match status" value="1"/>
</dbReference>
<dbReference type="Proteomes" id="UP000571017">
    <property type="component" value="Unassembled WGS sequence"/>
</dbReference>
<comment type="catalytic activity">
    <reaction evidence="8 9 10">
        <text>2-[(2R,5Z)-2-carboxy-4-methylthiazol-5(2H)-ylidene]ethyl phosphate + 4-amino-2-methyl-5-(diphosphooxymethyl)pyrimidine + 2 H(+) = thiamine phosphate + CO2 + diphosphate</text>
        <dbReference type="Rhea" id="RHEA:47844"/>
        <dbReference type="ChEBI" id="CHEBI:15378"/>
        <dbReference type="ChEBI" id="CHEBI:16526"/>
        <dbReference type="ChEBI" id="CHEBI:33019"/>
        <dbReference type="ChEBI" id="CHEBI:37575"/>
        <dbReference type="ChEBI" id="CHEBI:57841"/>
        <dbReference type="ChEBI" id="CHEBI:62899"/>
        <dbReference type="EC" id="2.5.1.3"/>
    </reaction>
</comment>
<feature type="binding site" evidence="9">
    <location>
        <position position="71"/>
    </location>
    <ligand>
        <name>4-amino-2-methyl-5-(diphosphooxymethyl)pyrimidine</name>
        <dbReference type="ChEBI" id="CHEBI:57841"/>
    </ligand>
</feature>
<accession>A0A838CWI9</accession>
<dbReference type="FunFam" id="3.20.20.70:FF:000096">
    <property type="entry name" value="Thiamine-phosphate synthase"/>
    <property type="match status" value="1"/>
</dbReference>
<sequence length="203" mass="22381">MTDYLHTYFIMGSQNCRKDPERVLEQAIQGGITAFQFREKGKDALVGENKVQLGQRLRRICKDHGIPFFVNDDIEIVHELEADGIHIGQDDRDIKEVRELFPDLQIGLSVSTEEELHVSRWDLADYLGVGPVFKTSSKDDAKEVIGIEGILAIQGKVSLPVVAIGGINESNINAVRQVGAGVSVISAIAGSETPKEAVRRLKF</sequence>
<evidence type="ECO:0000259" key="12">
    <source>
        <dbReference type="Pfam" id="PF02581"/>
    </source>
</evidence>
<organism evidence="13 14">
    <name type="scientific">Halobacillus locisalis</name>
    <dbReference type="NCBI Taxonomy" id="220753"/>
    <lineage>
        <taxon>Bacteria</taxon>
        <taxon>Bacillati</taxon>
        <taxon>Bacillota</taxon>
        <taxon>Bacilli</taxon>
        <taxon>Bacillales</taxon>
        <taxon>Bacillaceae</taxon>
        <taxon>Halobacillus</taxon>
    </lineage>
</organism>
<dbReference type="EC" id="2.5.1.3" evidence="9"/>
<keyword evidence="4 9" id="KW-0460">Magnesium</keyword>
<dbReference type="RefSeq" id="WP_181473025.1">
    <property type="nucleotide sequence ID" value="NZ_JACEFG010000003.1"/>
</dbReference>
<dbReference type="EMBL" id="JACEFG010000003">
    <property type="protein sequence ID" value="MBA2175976.1"/>
    <property type="molecule type" value="Genomic_DNA"/>
</dbReference>
<dbReference type="Gene3D" id="3.20.20.70">
    <property type="entry name" value="Aldolase class I"/>
    <property type="match status" value="1"/>
</dbReference>
<evidence type="ECO:0000256" key="2">
    <source>
        <dbReference type="ARBA" id="ARBA00022679"/>
    </source>
</evidence>
<name>A0A838CWI9_9BACI</name>
<comment type="cofactor">
    <cofactor evidence="9">
        <name>Mg(2+)</name>
        <dbReference type="ChEBI" id="CHEBI:18420"/>
    </cofactor>
    <text evidence="9">Binds 1 Mg(2+) ion per subunit.</text>
</comment>
<dbReference type="SUPFAM" id="SSF51391">
    <property type="entry name" value="Thiamin phosphate synthase"/>
    <property type="match status" value="1"/>
</dbReference>
<comment type="similarity">
    <text evidence="9 10">Belongs to the thiamine-phosphate synthase family.</text>
</comment>
<dbReference type="PANTHER" id="PTHR20857:SF15">
    <property type="entry name" value="THIAMINE-PHOSPHATE SYNTHASE"/>
    <property type="match status" value="1"/>
</dbReference>
<dbReference type="AlphaFoldDB" id="A0A838CWI9"/>
<keyword evidence="2 9" id="KW-0808">Transferase</keyword>
<evidence type="ECO:0000256" key="7">
    <source>
        <dbReference type="ARBA" id="ARBA00047851"/>
    </source>
</evidence>
<feature type="binding site" evidence="9">
    <location>
        <position position="138"/>
    </location>
    <ligand>
        <name>4-amino-2-methyl-5-(diphosphooxymethyl)pyrimidine</name>
        <dbReference type="ChEBI" id="CHEBI:57841"/>
    </ligand>
</feature>
<evidence type="ECO:0000313" key="13">
    <source>
        <dbReference type="EMBL" id="MBA2175976.1"/>
    </source>
</evidence>
<dbReference type="CDD" id="cd00564">
    <property type="entry name" value="TMP_TenI"/>
    <property type="match status" value="1"/>
</dbReference>
<dbReference type="GO" id="GO:0004789">
    <property type="term" value="F:thiamine-phosphate diphosphorylase activity"/>
    <property type="evidence" value="ECO:0007669"/>
    <property type="project" value="UniProtKB-UniRule"/>
</dbReference>
<evidence type="ECO:0000256" key="4">
    <source>
        <dbReference type="ARBA" id="ARBA00022842"/>
    </source>
</evidence>
<dbReference type="InterPro" id="IPR034291">
    <property type="entry name" value="TMP_synthase"/>
</dbReference>
<evidence type="ECO:0000256" key="6">
    <source>
        <dbReference type="ARBA" id="ARBA00047334"/>
    </source>
</evidence>
<feature type="binding site" evidence="9">
    <location>
        <position position="91"/>
    </location>
    <ligand>
        <name>Mg(2+)</name>
        <dbReference type="ChEBI" id="CHEBI:18420"/>
    </ligand>
</feature>
<evidence type="ECO:0000256" key="8">
    <source>
        <dbReference type="ARBA" id="ARBA00047883"/>
    </source>
</evidence>
<dbReference type="InterPro" id="IPR036206">
    <property type="entry name" value="ThiamineP_synth_sf"/>
</dbReference>
<dbReference type="InterPro" id="IPR022998">
    <property type="entry name" value="ThiamineP_synth_TenI"/>
</dbReference>
<dbReference type="GO" id="GO:0005737">
    <property type="term" value="C:cytoplasm"/>
    <property type="evidence" value="ECO:0007669"/>
    <property type="project" value="TreeGrafter"/>
</dbReference>
<feature type="binding site" evidence="9">
    <location>
        <begin position="135"/>
        <end position="137"/>
    </location>
    <ligand>
        <name>2-[(2R,5Z)-2-carboxy-4-methylthiazol-5(2H)-ylidene]ethyl phosphate</name>
        <dbReference type="ChEBI" id="CHEBI:62899"/>
    </ligand>
</feature>
<evidence type="ECO:0000256" key="9">
    <source>
        <dbReference type="HAMAP-Rule" id="MF_00097"/>
    </source>
</evidence>
<feature type="binding site" evidence="9">
    <location>
        <position position="72"/>
    </location>
    <ligand>
        <name>Mg(2+)</name>
        <dbReference type="ChEBI" id="CHEBI:18420"/>
    </ligand>
</feature>
<protein>
    <recommendedName>
        <fullName evidence="9">Thiamine-phosphate synthase</fullName>
        <shortName evidence="9">TP synthase</shortName>
        <shortName evidence="9">TPS</shortName>
        <ecNumber evidence="9">2.5.1.3</ecNumber>
    </recommendedName>
    <alternativeName>
        <fullName evidence="9">Thiamine-phosphate pyrophosphorylase</fullName>
        <shortName evidence="9">TMP pyrophosphorylase</shortName>
        <shortName evidence="9">TMP-PPase</shortName>
    </alternativeName>
</protein>
<comment type="catalytic activity">
    <reaction evidence="7 9 10">
        <text>2-(2-carboxy-4-methylthiazol-5-yl)ethyl phosphate + 4-amino-2-methyl-5-(diphosphooxymethyl)pyrimidine + 2 H(+) = thiamine phosphate + CO2 + diphosphate</text>
        <dbReference type="Rhea" id="RHEA:47848"/>
        <dbReference type="ChEBI" id="CHEBI:15378"/>
        <dbReference type="ChEBI" id="CHEBI:16526"/>
        <dbReference type="ChEBI" id="CHEBI:33019"/>
        <dbReference type="ChEBI" id="CHEBI:37575"/>
        <dbReference type="ChEBI" id="CHEBI:57841"/>
        <dbReference type="ChEBI" id="CHEBI:62890"/>
        <dbReference type="EC" id="2.5.1.3"/>
    </reaction>
</comment>